<reference evidence="1" key="1">
    <citation type="submission" date="2023-06" db="EMBL/GenBank/DDBJ databases">
        <authorList>
            <person name="Kurt Z."/>
        </authorList>
    </citation>
    <scope>NUCLEOTIDE SEQUENCE</scope>
</reference>
<reference evidence="2 3" key="2">
    <citation type="submission" date="2024-07" db="EMBL/GenBank/DDBJ databases">
        <authorList>
            <person name="Akdeniz Z."/>
        </authorList>
    </citation>
    <scope>NUCLEOTIDE SEQUENCE [LARGE SCALE GENOMIC DNA]</scope>
</reference>
<sequence length="189" mass="22001">MYSIIITLQTIYNPNNIQYYNITKILFLIKYYQRILKIKPLHLRFSKRKKIMVLPEELVNYVKDQLLNDAPVANIIADVKSKGYQISSSTIYKIRANIVPQRPELPLPLVVPEIRQQVQVPQEEQKPQTPAWNFMPVEEPPIAGILIASMDIQETKVLLQMSKNEQNILGRQYQLNNCFSKYAVEDQLS</sequence>
<accession>A0AA86V6T5</accession>
<organism evidence="1">
    <name type="scientific">Hexamita inflata</name>
    <dbReference type="NCBI Taxonomy" id="28002"/>
    <lineage>
        <taxon>Eukaryota</taxon>
        <taxon>Metamonada</taxon>
        <taxon>Diplomonadida</taxon>
        <taxon>Hexamitidae</taxon>
        <taxon>Hexamitinae</taxon>
        <taxon>Hexamita</taxon>
    </lineage>
</organism>
<evidence type="ECO:0000313" key="2">
    <source>
        <dbReference type="EMBL" id="CAL5984401.1"/>
    </source>
</evidence>
<dbReference type="Proteomes" id="UP001642409">
    <property type="component" value="Unassembled WGS sequence"/>
</dbReference>
<evidence type="ECO:0000313" key="1">
    <source>
        <dbReference type="EMBL" id="CAI9978671.1"/>
    </source>
</evidence>
<protein>
    <submittedName>
        <fullName evidence="1">Uncharacterized protein</fullName>
    </submittedName>
</protein>
<dbReference type="AlphaFoldDB" id="A0AA86V6T5"/>
<name>A0AA86V6T5_9EUKA</name>
<evidence type="ECO:0000313" key="3">
    <source>
        <dbReference type="Proteomes" id="UP001642409"/>
    </source>
</evidence>
<proteinExistence type="predicted"/>
<dbReference type="EMBL" id="CAXDID020000017">
    <property type="protein sequence ID" value="CAL5984401.1"/>
    <property type="molecule type" value="Genomic_DNA"/>
</dbReference>
<dbReference type="EMBL" id="CATOUU010001186">
    <property type="protein sequence ID" value="CAI9978671.1"/>
    <property type="molecule type" value="Genomic_DNA"/>
</dbReference>
<comment type="caution">
    <text evidence="1">The sequence shown here is derived from an EMBL/GenBank/DDBJ whole genome shotgun (WGS) entry which is preliminary data.</text>
</comment>
<keyword evidence="3" id="KW-1185">Reference proteome</keyword>
<gene>
    <name evidence="1" type="ORF">HINF_LOCUS66316</name>
    <name evidence="2" type="ORF">HINF_LOCUS8081</name>
</gene>